<evidence type="ECO:0000313" key="4">
    <source>
        <dbReference type="Proteomes" id="UP000473531"/>
    </source>
</evidence>
<proteinExistence type="inferred from homology"/>
<dbReference type="EMBL" id="WTYU01000002">
    <property type="protein sequence ID" value="MXP15194.1"/>
    <property type="molecule type" value="Genomic_DNA"/>
</dbReference>
<dbReference type="Pfam" id="PF02594">
    <property type="entry name" value="DUF167"/>
    <property type="match status" value="1"/>
</dbReference>
<dbReference type="OrthoDB" id="3176309at2"/>
<dbReference type="InterPro" id="IPR003746">
    <property type="entry name" value="DUF167"/>
</dbReference>
<evidence type="ECO:0000256" key="1">
    <source>
        <dbReference type="ARBA" id="ARBA00010364"/>
    </source>
</evidence>
<name>A0A6L7GIR9_9SPHN</name>
<comment type="caution">
    <text evidence="3">The sequence shown here is derived from an EMBL/GenBank/DDBJ whole genome shotgun (WGS) entry which is preliminary data.</text>
</comment>
<gene>
    <name evidence="3" type="ORF">GRI44_10585</name>
</gene>
<dbReference type="AlphaFoldDB" id="A0A6L7GIR9"/>
<dbReference type="SMART" id="SM01152">
    <property type="entry name" value="DUF167"/>
    <property type="match status" value="1"/>
</dbReference>
<dbReference type="HAMAP" id="MF_00634">
    <property type="entry name" value="UPF0235"/>
    <property type="match status" value="1"/>
</dbReference>
<organism evidence="3 4">
    <name type="scientific">Allopontixanthobacter confluentis</name>
    <dbReference type="NCBI Taxonomy" id="1849021"/>
    <lineage>
        <taxon>Bacteria</taxon>
        <taxon>Pseudomonadati</taxon>
        <taxon>Pseudomonadota</taxon>
        <taxon>Alphaproteobacteria</taxon>
        <taxon>Sphingomonadales</taxon>
        <taxon>Erythrobacteraceae</taxon>
        <taxon>Allopontixanthobacter</taxon>
    </lineage>
</organism>
<dbReference type="PANTHER" id="PTHR13420:SF7">
    <property type="entry name" value="UPF0235 PROTEIN C15ORF40"/>
    <property type="match status" value="1"/>
</dbReference>
<dbReference type="GO" id="GO:0005737">
    <property type="term" value="C:cytoplasm"/>
    <property type="evidence" value="ECO:0007669"/>
    <property type="project" value="TreeGrafter"/>
</dbReference>
<dbReference type="NCBIfam" id="TIGR00251">
    <property type="entry name" value="DUF167 family protein"/>
    <property type="match status" value="1"/>
</dbReference>
<reference evidence="3 4" key="1">
    <citation type="submission" date="2019-12" db="EMBL/GenBank/DDBJ databases">
        <title>Genomic-based taxomic classification of the family Erythrobacteraceae.</title>
        <authorList>
            <person name="Xu L."/>
        </authorList>
    </citation>
    <scope>NUCLEOTIDE SEQUENCE [LARGE SCALE GENOMIC DNA]</scope>
    <source>
        <strain evidence="3 4">KCTC 52259</strain>
    </source>
</reference>
<keyword evidence="4" id="KW-1185">Reference proteome</keyword>
<dbReference type="PANTHER" id="PTHR13420">
    <property type="entry name" value="UPF0235 PROTEIN C15ORF40"/>
    <property type="match status" value="1"/>
</dbReference>
<evidence type="ECO:0000256" key="2">
    <source>
        <dbReference type="HAMAP-Rule" id="MF_00634"/>
    </source>
</evidence>
<comment type="similarity">
    <text evidence="1 2">Belongs to the UPF0235 family.</text>
</comment>
<dbReference type="Proteomes" id="UP000473531">
    <property type="component" value="Unassembled WGS sequence"/>
</dbReference>
<evidence type="ECO:0000313" key="3">
    <source>
        <dbReference type="EMBL" id="MXP15194.1"/>
    </source>
</evidence>
<dbReference type="Gene3D" id="3.30.1200.10">
    <property type="entry name" value="YggU-like"/>
    <property type="match status" value="1"/>
</dbReference>
<protein>
    <recommendedName>
        <fullName evidence="2">UPF0235 protein GRI44_10585</fullName>
    </recommendedName>
</protein>
<dbReference type="SUPFAM" id="SSF69786">
    <property type="entry name" value="YggU-like"/>
    <property type="match status" value="1"/>
</dbReference>
<accession>A0A6L7GIR9</accession>
<dbReference type="InterPro" id="IPR036591">
    <property type="entry name" value="YggU-like_sf"/>
</dbReference>
<sequence>MARAKADLPPPQAIHALADGAGRLAVRVTPGAREEAAAIVAGKLHLKVRARPTDGEANEAVLKLLAKCLCLPTSRLRMLRGATGRDKQFQISE</sequence>